<dbReference type="GO" id="GO:0006351">
    <property type="term" value="P:DNA-templated transcription"/>
    <property type="evidence" value="ECO:0007669"/>
    <property type="project" value="InterPro"/>
</dbReference>
<dbReference type="PANTHER" id="PTHR47540">
    <property type="entry name" value="THIAMINE REPRESSIBLE GENES REGULATORY PROTEIN THI5"/>
    <property type="match status" value="1"/>
</dbReference>
<dbReference type="GO" id="GO:0043565">
    <property type="term" value="F:sequence-specific DNA binding"/>
    <property type="evidence" value="ECO:0007669"/>
    <property type="project" value="TreeGrafter"/>
</dbReference>
<dbReference type="Gene3D" id="4.10.240.10">
    <property type="entry name" value="Zn(2)-C6 fungal-type DNA-binding domain"/>
    <property type="match status" value="1"/>
</dbReference>
<dbReference type="Pfam" id="PF04082">
    <property type="entry name" value="Fungal_trans"/>
    <property type="match status" value="1"/>
</dbReference>
<dbReference type="InterPro" id="IPR007219">
    <property type="entry name" value="XnlR_reg_dom"/>
</dbReference>
<gene>
    <name evidence="9" type="ORF">KUCA_T00003580001</name>
</gene>
<keyword evidence="2" id="KW-0479">Metal-binding</keyword>
<dbReference type="SUPFAM" id="SSF57701">
    <property type="entry name" value="Zn2/Cys6 DNA-binding domain"/>
    <property type="match status" value="1"/>
</dbReference>
<dbReference type="SMART" id="SM00066">
    <property type="entry name" value="GAL4"/>
    <property type="match status" value="1"/>
</dbReference>
<accession>W6MM58</accession>
<dbReference type="AlphaFoldDB" id="W6MM58"/>
<keyword evidence="5" id="KW-0804">Transcription</keyword>
<dbReference type="Proteomes" id="UP000019384">
    <property type="component" value="Unassembled WGS sequence"/>
</dbReference>
<evidence type="ECO:0000256" key="3">
    <source>
        <dbReference type="ARBA" id="ARBA00023015"/>
    </source>
</evidence>
<dbReference type="InterPro" id="IPR001138">
    <property type="entry name" value="Zn2Cys6_DnaBD"/>
</dbReference>
<dbReference type="InterPro" id="IPR051711">
    <property type="entry name" value="Stress_Response_Reg"/>
</dbReference>
<keyword evidence="7" id="KW-0472">Membrane</keyword>
<dbReference type="GO" id="GO:0008270">
    <property type="term" value="F:zinc ion binding"/>
    <property type="evidence" value="ECO:0007669"/>
    <property type="project" value="InterPro"/>
</dbReference>
<dbReference type="PANTHER" id="PTHR47540:SF4">
    <property type="entry name" value="TRANSCRIPTION FACTOR RGLT"/>
    <property type="match status" value="1"/>
</dbReference>
<protein>
    <recommendedName>
        <fullName evidence="8">Zn(2)-C6 fungal-type domain-containing protein</fullName>
    </recommendedName>
</protein>
<keyword evidence="4" id="KW-0238">DNA-binding</keyword>
<evidence type="ECO:0000313" key="10">
    <source>
        <dbReference type="Proteomes" id="UP000019384"/>
    </source>
</evidence>
<evidence type="ECO:0000256" key="6">
    <source>
        <dbReference type="ARBA" id="ARBA00023242"/>
    </source>
</evidence>
<organism evidence="9 10">
    <name type="scientific">Kuraishia capsulata CBS 1993</name>
    <dbReference type="NCBI Taxonomy" id="1382522"/>
    <lineage>
        <taxon>Eukaryota</taxon>
        <taxon>Fungi</taxon>
        <taxon>Dikarya</taxon>
        <taxon>Ascomycota</taxon>
        <taxon>Saccharomycotina</taxon>
        <taxon>Pichiomycetes</taxon>
        <taxon>Pichiales</taxon>
        <taxon>Pichiaceae</taxon>
        <taxon>Kuraishia</taxon>
    </lineage>
</organism>
<comment type="subcellular location">
    <subcellularLocation>
        <location evidence="1">Nucleus</location>
    </subcellularLocation>
</comment>
<keyword evidence="6" id="KW-0539">Nucleus</keyword>
<evidence type="ECO:0000256" key="2">
    <source>
        <dbReference type="ARBA" id="ARBA00022723"/>
    </source>
</evidence>
<reference evidence="9" key="2">
    <citation type="submission" date="2014-02" db="EMBL/GenBank/DDBJ databases">
        <title>Complete DNA sequence of /Kuraishia capsulata/ illustrates novel genomic features among budding yeasts (/Saccharomycotina/).</title>
        <authorList>
            <person name="Morales L."/>
            <person name="Noel B."/>
            <person name="Porcel B."/>
            <person name="Marcet-Houben M."/>
            <person name="Hullo M-F."/>
            <person name="Sacerdot C."/>
            <person name="Tekaia F."/>
            <person name="Leh-Louis V."/>
            <person name="Despons L."/>
            <person name="Khanna V."/>
            <person name="Aury J-M."/>
            <person name="Barbe V."/>
            <person name="Couloux A."/>
            <person name="Labadie K."/>
            <person name="Pelletier E."/>
            <person name="Souciet J-L."/>
            <person name="Boekhout T."/>
            <person name="Gabaldon T."/>
            <person name="Wincker P."/>
            <person name="Dujon B."/>
        </authorList>
    </citation>
    <scope>NUCLEOTIDE SEQUENCE</scope>
    <source>
        <strain evidence="9">CBS 1993</strain>
    </source>
</reference>
<dbReference type="InterPro" id="IPR036864">
    <property type="entry name" value="Zn2-C6_fun-type_DNA-bd_sf"/>
</dbReference>
<sequence>MSRNTEKRSRSKAACDRCRSRRSKCSGTIPCQACAKTRHPCRYSETKRKAIVLESKLKSLEYKALQYDILTSSNSIGEQYISEARHQDVPNITRTRAISLILTACFHTGFPLRLDLMKAKVAEYCMREDEEEEEEDPCIVFPETLPQEERWVPALLMMVLALGEIYDNSNPRPIDSKAGLPFFIAAWRAFEHLRLETPHPIEAIEFMNGASFYFRAIGDDINALTYSGLALQMCSSTGMFRRDDFSEESELDEESVEVQYGRVVFWTTYIINRFLSVKDAQAMLLDRQIITRQYPLSLVYGEPSLKMGRQHLKSFLLIGRLAEEVNHIVYQKQGSLQNRQVFLKDVLEMLQRLIDWKKSIPDDASLTHMLSMSNMKRRLVLTVHLFYCLLIQLATAPVLVKILERNYHRSILSGPLQSVISNCFSSAGLSLNIITHLHKTDMFAIHGPSDTDYLYHTALTFAIFLAMGSDDPDMTESYIQFSLDLLLTMSERGNRKARHRYQNLEKLFSGIKSKRKRLSKQQKVCKIQLPDIVQDTSFMTPPQSFNFFSKEDLQFWEDAYLNSPTGVNGDNMMCSALEKFVK</sequence>
<dbReference type="GO" id="GO:0045944">
    <property type="term" value="P:positive regulation of transcription by RNA polymerase II"/>
    <property type="evidence" value="ECO:0007669"/>
    <property type="project" value="TreeGrafter"/>
</dbReference>
<dbReference type="GeneID" id="34520982"/>
<dbReference type="RefSeq" id="XP_022459594.1">
    <property type="nucleotide sequence ID" value="XM_022602008.1"/>
</dbReference>
<reference evidence="9" key="1">
    <citation type="submission" date="2013-12" db="EMBL/GenBank/DDBJ databases">
        <authorList>
            <person name="Genoscope - CEA"/>
        </authorList>
    </citation>
    <scope>NUCLEOTIDE SEQUENCE</scope>
    <source>
        <strain evidence="9">CBS 1993</strain>
    </source>
</reference>
<evidence type="ECO:0000256" key="7">
    <source>
        <dbReference type="SAM" id="Phobius"/>
    </source>
</evidence>
<keyword evidence="7" id="KW-1133">Transmembrane helix</keyword>
<dbReference type="HOGENOM" id="CLU_020175_0_0_1"/>
<evidence type="ECO:0000256" key="4">
    <source>
        <dbReference type="ARBA" id="ARBA00023125"/>
    </source>
</evidence>
<evidence type="ECO:0000259" key="8">
    <source>
        <dbReference type="PROSITE" id="PS50048"/>
    </source>
</evidence>
<evidence type="ECO:0000256" key="5">
    <source>
        <dbReference type="ARBA" id="ARBA00023163"/>
    </source>
</evidence>
<dbReference type="GO" id="GO:0000981">
    <property type="term" value="F:DNA-binding transcription factor activity, RNA polymerase II-specific"/>
    <property type="evidence" value="ECO:0007669"/>
    <property type="project" value="InterPro"/>
</dbReference>
<evidence type="ECO:0000313" key="9">
    <source>
        <dbReference type="EMBL" id="CDK27601.1"/>
    </source>
</evidence>
<dbReference type="PROSITE" id="PS50048">
    <property type="entry name" value="ZN2_CY6_FUNGAL_2"/>
    <property type="match status" value="1"/>
</dbReference>
<dbReference type="PROSITE" id="PS00463">
    <property type="entry name" value="ZN2_CY6_FUNGAL_1"/>
    <property type="match status" value="1"/>
</dbReference>
<proteinExistence type="predicted"/>
<feature type="domain" description="Zn(2)-C6 fungal-type" evidence="8">
    <location>
        <begin position="14"/>
        <end position="43"/>
    </location>
</feature>
<dbReference type="EMBL" id="HG793128">
    <property type="protein sequence ID" value="CDK27601.1"/>
    <property type="molecule type" value="Genomic_DNA"/>
</dbReference>
<name>W6MM58_9ASCO</name>
<dbReference type="CDD" id="cd00067">
    <property type="entry name" value="GAL4"/>
    <property type="match status" value="1"/>
</dbReference>
<feature type="transmembrane region" description="Helical" evidence="7">
    <location>
        <begin position="379"/>
        <end position="400"/>
    </location>
</feature>
<dbReference type="Pfam" id="PF00172">
    <property type="entry name" value="Zn_clus"/>
    <property type="match status" value="1"/>
</dbReference>
<dbReference type="GO" id="GO:0005634">
    <property type="term" value="C:nucleus"/>
    <property type="evidence" value="ECO:0007669"/>
    <property type="project" value="UniProtKB-SubCell"/>
</dbReference>
<keyword evidence="3" id="KW-0805">Transcription regulation</keyword>
<dbReference type="OrthoDB" id="3266505at2759"/>
<dbReference type="CDD" id="cd12148">
    <property type="entry name" value="fungal_TF_MHR"/>
    <property type="match status" value="1"/>
</dbReference>
<keyword evidence="7" id="KW-0812">Transmembrane</keyword>
<evidence type="ECO:0000256" key="1">
    <source>
        <dbReference type="ARBA" id="ARBA00004123"/>
    </source>
</evidence>
<keyword evidence="10" id="KW-1185">Reference proteome</keyword>